<accession>A0AA88HN94</accession>
<keyword evidence="2" id="KW-1185">Reference proteome</keyword>
<organism evidence="1 2">
    <name type="scientific">Artemia franciscana</name>
    <name type="common">Brine shrimp</name>
    <name type="synonym">Artemia sanfranciscana</name>
    <dbReference type="NCBI Taxonomy" id="6661"/>
    <lineage>
        <taxon>Eukaryota</taxon>
        <taxon>Metazoa</taxon>
        <taxon>Ecdysozoa</taxon>
        <taxon>Arthropoda</taxon>
        <taxon>Crustacea</taxon>
        <taxon>Branchiopoda</taxon>
        <taxon>Anostraca</taxon>
        <taxon>Artemiidae</taxon>
        <taxon>Artemia</taxon>
    </lineage>
</organism>
<dbReference type="Proteomes" id="UP001187531">
    <property type="component" value="Unassembled WGS sequence"/>
</dbReference>
<reference evidence="1" key="1">
    <citation type="submission" date="2023-07" db="EMBL/GenBank/DDBJ databases">
        <title>Chromosome-level genome assembly of Artemia franciscana.</title>
        <authorList>
            <person name="Jo E."/>
        </authorList>
    </citation>
    <scope>NUCLEOTIDE SEQUENCE</scope>
    <source>
        <tissue evidence="1">Whole body</tissue>
    </source>
</reference>
<evidence type="ECO:0000313" key="1">
    <source>
        <dbReference type="EMBL" id="KAK2708781.1"/>
    </source>
</evidence>
<protein>
    <submittedName>
        <fullName evidence="1">Uncharacterized protein</fullName>
    </submittedName>
</protein>
<proteinExistence type="predicted"/>
<name>A0AA88HN94_ARTSF</name>
<dbReference type="AlphaFoldDB" id="A0AA88HN94"/>
<gene>
    <name evidence="1" type="ORF">QYM36_014406</name>
</gene>
<evidence type="ECO:0000313" key="2">
    <source>
        <dbReference type="Proteomes" id="UP001187531"/>
    </source>
</evidence>
<sequence>MANALEIAQVVDASIKNSLSGFENAVKTLDFKNKEEVKDIFKITTFKGELKAEINAQFKAIKDKIHTLELYSGTAKDNNALKYLVSAEVATLREAIDKQFKNSVKATIAKDHERQKKKTLYSGLRCSFKN</sequence>
<dbReference type="EMBL" id="JAVRJZ010000018">
    <property type="protein sequence ID" value="KAK2708781.1"/>
    <property type="molecule type" value="Genomic_DNA"/>
</dbReference>
<comment type="caution">
    <text evidence="1">The sequence shown here is derived from an EMBL/GenBank/DDBJ whole genome shotgun (WGS) entry which is preliminary data.</text>
</comment>